<dbReference type="STRING" id="1797298.A2988_00460"/>
<feature type="transmembrane region" description="Helical" evidence="1">
    <location>
        <begin position="78"/>
        <end position="101"/>
    </location>
</feature>
<evidence type="ECO:0008006" key="4">
    <source>
        <dbReference type="Google" id="ProtNLM"/>
    </source>
</evidence>
<name>A0A1F5BTK5_9BACT</name>
<evidence type="ECO:0000313" key="2">
    <source>
        <dbReference type="EMBL" id="OGD33951.1"/>
    </source>
</evidence>
<feature type="transmembrane region" description="Helical" evidence="1">
    <location>
        <begin position="46"/>
        <end position="66"/>
    </location>
</feature>
<proteinExistence type="predicted"/>
<protein>
    <recommendedName>
        <fullName evidence="4">CPBP family intramembrane metalloprotease</fullName>
    </recommendedName>
</protein>
<organism evidence="2 3">
    <name type="scientific">Candidatus Azambacteria bacterium RIFCSPLOWO2_01_FULL_46_25</name>
    <dbReference type="NCBI Taxonomy" id="1797298"/>
    <lineage>
        <taxon>Bacteria</taxon>
        <taxon>Candidatus Azamiibacteriota</taxon>
    </lineage>
</organism>
<accession>A0A1F5BTK5</accession>
<feature type="transmembrane region" description="Helical" evidence="1">
    <location>
        <begin position="121"/>
        <end position="145"/>
    </location>
</feature>
<keyword evidence="1" id="KW-1133">Transmembrane helix</keyword>
<evidence type="ECO:0000313" key="3">
    <source>
        <dbReference type="Proteomes" id="UP000176650"/>
    </source>
</evidence>
<reference evidence="2 3" key="1">
    <citation type="journal article" date="2016" name="Nat. Commun.">
        <title>Thousands of microbial genomes shed light on interconnected biogeochemical processes in an aquifer system.</title>
        <authorList>
            <person name="Anantharaman K."/>
            <person name="Brown C.T."/>
            <person name="Hug L.A."/>
            <person name="Sharon I."/>
            <person name="Castelle C.J."/>
            <person name="Probst A.J."/>
            <person name="Thomas B.C."/>
            <person name="Singh A."/>
            <person name="Wilkins M.J."/>
            <person name="Karaoz U."/>
            <person name="Brodie E.L."/>
            <person name="Williams K.H."/>
            <person name="Hubbard S.S."/>
            <person name="Banfield J.F."/>
        </authorList>
    </citation>
    <scope>NUCLEOTIDE SEQUENCE [LARGE SCALE GENOMIC DNA]</scope>
</reference>
<evidence type="ECO:0000256" key="1">
    <source>
        <dbReference type="SAM" id="Phobius"/>
    </source>
</evidence>
<keyword evidence="1" id="KW-0812">Transmembrane</keyword>
<comment type="caution">
    <text evidence="2">The sequence shown here is derived from an EMBL/GenBank/DDBJ whole genome shotgun (WGS) entry which is preliminary data.</text>
</comment>
<feature type="transmembrane region" description="Helical" evidence="1">
    <location>
        <begin position="12"/>
        <end position="34"/>
    </location>
</feature>
<dbReference type="Proteomes" id="UP000176650">
    <property type="component" value="Unassembled WGS sequence"/>
</dbReference>
<dbReference type="EMBL" id="MEYS01000002">
    <property type="protein sequence ID" value="OGD33951.1"/>
    <property type="molecule type" value="Genomic_DNA"/>
</dbReference>
<feature type="transmembrane region" description="Helical" evidence="1">
    <location>
        <begin position="157"/>
        <end position="175"/>
    </location>
</feature>
<gene>
    <name evidence="2" type="ORF">A2988_00460</name>
</gene>
<sequence>MELSNATRFERGLAWTFWRVFSLWVLSDIGFYILLPQAGIEANYNISPFAVALYYLAWAFISYLMFESLYRRLRLDTDWRYSSIVLLFSATGIFLFASYILPQLPTIQWTETWSAPDLMVATSWYFLPKSFEILFQQLLIIALVLAFKHDAFSVRTTAIWCAILFGGAHMLLTFGELPFGYVVRFVIAAMAFGFVFPYILLKLRGGIIYSYAIHWAYYAITIVMAHTISPYVG</sequence>
<feature type="transmembrane region" description="Helical" evidence="1">
    <location>
        <begin position="208"/>
        <end position="228"/>
    </location>
</feature>
<feature type="transmembrane region" description="Helical" evidence="1">
    <location>
        <begin position="181"/>
        <end position="201"/>
    </location>
</feature>
<dbReference type="AlphaFoldDB" id="A0A1F5BTK5"/>
<keyword evidence="1" id="KW-0472">Membrane</keyword>